<reference evidence="2 3" key="1">
    <citation type="submission" date="2024-06" db="EMBL/GenBank/DDBJ databases">
        <title>The Natural Products Discovery Center: Release of the First 8490 Sequenced Strains for Exploring Actinobacteria Biosynthetic Diversity.</title>
        <authorList>
            <person name="Kalkreuter E."/>
            <person name="Kautsar S.A."/>
            <person name="Yang D."/>
            <person name="Bader C.D."/>
            <person name="Teijaro C.N."/>
            <person name="Fluegel L."/>
            <person name="Davis C.M."/>
            <person name="Simpson J.R."/>
            <person name="Lauterbach L."/>
            <person name="Steele A.D."/>
            <person name="Gui C."/>
            <person name="Meng S."/>
            <person name="Li G."/>
            <person name="Viehrig K."/>
            <person name="Ye F."/>
            <person name="Su P."/>
            <person name="Kiefer A.F."/>
            <person name="Nichols A."/>
            <person name="Cepeda A.J."/>
            <person name="Yan W."/>
            <person name="Fan B."/>
            <person name="Jiang Y."/>
            <person name="Adhikari A."/>
            <person name="Zheng C.-J."/>
            <person name="Schuster L."/>
            <person name="Cowan T.M."/>
            <person name="Smanski M.J."/>
            <person name="Chevrette M.G."/>
            <person name="De Carvalho L.P.S."/>
            <person name="Shen B."/>
        </authorList>
    </citation>
    <scope>NUCLEOTIDE SEQUENCE [LARGE SCALE GENOMIC DNA]</scope>
    <source>
        <strain evidence="2 3">NPDC001694</strain>
    </source>
</reference>
<accession>A0ABV1TWI1</accession>
<evidence type="ECO:0000313" key="2">
    <source>
        <dbReference type="EMBL" id="MER6274404.1"/>
    </source>
</evidence>
<keyword evidence="3" id="KW-1185">Reference proteome</keyword>
<evidence type="ECO:0000313" key="3">
    <source>
        <dbReference type="Proteomes" id="UP001490365"/>
    </source>
</evidence>
<comment type="caution">
    <text evidence="2">The sequence shown here is derived from an EMBL/GenBank/DDBJ whole genome shotgun (WGS) entry which is preliminary data.</text>
</comment>
<feature type="compositionally biased region" description="Low complexity" evidence="1">
    <location>
        <begin position="65"/>
        <end position="87"/>
    </location>
</feature>
<name>A0ABV1TWI1_9ACTN</name>
<protein>
    <submittedName>
        <fullName evidence="2">Uncharacterized protein</fullName>
    </submittedName>
</protein>
<dbReference type="RefSeq" id="WP_351962618.1">
    <property type="nucleotide sequence ID" value="NZ_JBEOZM010000052.1"/>
</dbReference>
<feature type="region of interest" description="Disordered" evidence="1">
    <location>
        <begin position="41"/>
        <end position="97"/>
    </location>
</feature>
<evidence type="ECO:0000256" key="1">
    <source>
        <dbReference type="SAM" id="MobiDB-lite"/>
    </source>
</evidence>
<sequence length="97" mass="10088">MPAQFRDVVRAVLQHVEEVVGQVDVALVQLLDEHDLGQLVRQQGGAEQAQPHESPIRAQVPPSRAADGVPGAASGAASPDGAAGPRDAWARSMAAYS</sequence>
<gene>
    <name evidence="2" type="ORF">ABT211_45340</name>
</gene>
<proteinExistence type="predicted"/>
<organism evidence="2 3">
    <name type="scientific">Streptomyces sp. 900105755</name>
    <dbReference type="NCBI Taxonomy" id="3154389"/>
    <lineage>
        <taxon>Bacteria</taxon>
        <taxon>Bacillati</taxon>
        <taxon>Actinomycetota</taxon>
        <taxon>Actinomycetes</taxon>
        <taxon>Kitasatosporales</taxon>
        <taxon>Streptomycetaceae</taxon>
        <taxon>Streptomyces</taxon>
    </lineage>
</organism>
<dbReference type="Proteomes" id="UP001490365">
    <property type="component" value="Unassembled WGS sequence"/>
</dbReference>
<dbReference type="EMBL" id="JBEOZM010000052">
    <property type="protein sequence ID" value="MER6274404.1"/>
    <property type="molecule type" value="Genomic_DNA"/>
</dbReference>